<dbReference type="GO" id="GO:0005506">
    <property type="term" value="F:iron ion binding"/>
    <property type="evidence" value="ECO:0007669"/>
    <property type="project" value="InterPro"/>
</dbReference>
<dbReference type="KEGG" id="bdi:100826415"/>
<evidence type="ECO:0000256" key="11">
    <source>
        <dbReference type="RuleBase" id="RU000461"/>
    </source>
</evidence>
<comment type="cofactor">
    <cofactor evidence="1 10">
        <name>heme</name>
        <dbReference type="ChEBI" id="CHEBI:30413"/>
    </cofactor>
</comment>
<evidence type="ECO:0000256" key="7">
    <source>
        <dbReference type="ARBA" id="ARBA00023002"/>
    </source>
</evidence>
<dbReference type="InterPro" id="IPR036396">
    <property type="entry name" value="Cyt_P450_sf"/>
</dbReference>
<dbReference type="SUPFAM" id="SSF48264">
    <property type="entry name" value="Cytochrome P450"/>
    <property type="match status" value="1"/>
</dbReference>
<keyword evidence="6" id="KW-1133">Transmembrane helix</keyword>
<protein>
    <recommendedName>
        <fullName evidence="15">Cytochrome P450</fullName>
    </recommendedName>
</protein>
<dbReference type="EMBL" id="CM000880">
    <property type="protein sequence ID" value="PNT78334.1"/>
    <property type="molecule type" value="Genomic_DNA"/>
</dbReference>
<dbReference type="GO" id="GO:0004497">
    <property type="term" value="F:monooxygenase activity"/>
    <property type="evidence" value="ECO:0000318"/>
    <property type="project" value="GO_Central"/>
</dbReference>
<proteinExistence type="inferred from homology"/>
<dbReference type="Gene3D" id="1.10.630.10">
    <property type="entry name" value="Cytochrome P450"/>
    <property type="match status" value="1"/>
</dbReference>
<evidence type="ECO:0000256" key="9">
    <source>
        <dbReference type="ARBA" id="ARBA00023033"/>
    </source>
</evidence>
<keyword evidence="14" id="KW-1185">Reference proteome</keyword>
<dbReference type="GeneID" id="100826415"/>
<dbReference type="RefSeq" id="XP_003562202.1">
    <property type="nucleotide sequence ID" value="XM_003562154.2"/>
</dbReference>
<dbReference type="InterPro" id="IPR001128">
    <property type="entry name" value="Cyt_P450"/>
</dbReference>
<keyword evidence="5 10" id="KW-0479">Metal-binding</keyword>
<evidence type="ECO:0000256" key="1">
    <source>
        <dbReference type="ARBA" id="ARBA00001971"/>
    </source>
</evidence>
<sequence length="540" mass="59723">MANNMMQQLFQAEYYSSSSSLLLLLWLALAAATLSVPLLRLRLTPRGPPLPPGPWPLPVIGNMLMMGRLTHRGLAALAGRHGGLFHLRLGRVHAVVVSSPAHAREVLSVQDAAFSGRPASAAVAYLTYGRADMAFAPYGRFWRQVRRLSSTRLFSSRRSQSWLAVRDESAALVRAIAESSGSGGEVVDVGELMFVLTKNVVFRAAFGAGESRGRRQEELVERLHEFSELMGVFSVGDFFPWLRWVDGLRGVNGRLRRARGGLDELVDGIIDEHVEGKKRKGDVDADMVDDMFAFLDDDDLAAAGKIKDDGDNDDDGLRLTRDNIKAIIMDFMFGGTETVAAAMEWAMAELLRSPNDLRRVQQELTETIGLDRTVEETDINTPDSLPFLRCIVKETLRLHPPVPLLLHESMTDCVVGGYTVPRRSRVIVNLWAIGRDRSAWGLDADTFRPARFVGEAAHVDLKGGCFELLPFGSGRRACPAMVFGMYEMELALARLLHAFEWALPDGVKPEELDMGDVFGLTLPRAVRLRAVPKLRLTCSL</sequence>
<gene>
    <name evidence="13" type="primary">LOC100826415</name>
    <name evidence="12" type="ORF">BRADI_1g77740v3</name>
</gene>
<reference evidence="12 13" key="1">
    <citation type="journal article" date="2010" name="Nature">
        <title>Genome sequencing and analysis of the model grass Brachypodium distachyon.</title>
        <authorList>
            <consortium name="International Brachypodium Initiative"/>
        </authorList>
    </citation>
    <scope>NUCLEOTIDE SEQUENCE [LARGE SCALE GENOMIC DNA]</scope>
    <source>
        <strain evidence="12 13">Bd21</strain>
    </source>
</reference>
<dbReference type="Gramene" id="PNT78334">
    <property type="protein sequence ID" value="PNT78334"/>
    <property type="gene ID" value="BRADI_1g77740v3"/>
</dbReference>
<evidence type="ECO:0000256" key="10">
    <source>
        <dbReference type="PIRSR" id="PIRSR602401-1"/>
    </source>
</evidence>
<evidence type="ECO:0000256" key="3">
    <source>
        <dbReference type="ARBA" id="ARBA00022617"/>
    </source>
</evidence>
<dbReference type="InterPro" id="IPR017972">
    <property type="entry name" value="Cyt_P450_CS"/>
</dbReference>
<dbReference type="OMA" id="FRHVFAI"/>
<comment type="similarity">
    <text evidence="2 11">Belongs to the cytochrome P450 family.</text>
</comment>
<evidence type="ECO:0000313" key="14">
    <source>
        <dbReference type="Proteomes" id="UP000008810"/>
    </source>
</evidence>
<keyword evidence="9 11" id="KW-0503">Monooxygenase</keyword>
<evidence type="ECO:0000256" key="2">
    <source>
        <dbReference type="ARBA" id="ARBA00010617"/>
    </source>
</evidence>
<dbReference type="FunFam" id="1.10.630.10:FF:000126">
    <property type="entry name" value="Predicted protein"/>
    <property type="match status" value="1"/>
</dbReference>
<dbReference type="GO" id="GO:0016705">
    <property type="term" value="F:oxidoreductase activity, acting on paired donors, with incorporation or reduction of molecular oxygen"/>
    <property type="evidence" value="ECO:0007669"/>
    <property type="project" value="InterPro"/>
</dbReference>
<keyword evidence="8 10" id="KW-0408">Iron</keyword>
<dbReference type="Pfam" id="PF00067">
    <property type="entry name" value="p450"/>
    <property type="match status" value="1"/>
</dbReference>
<accession>I1HAL7</accession>
<evidence type="ECO:0000256" key="6">
    <source>
        <dbReference type="ARBA" id="ARBA00022989"/>
    </source>
</evidence>
<dbReference type="HOGENOM" id="CLU_001570_4_0_1"/>
<dbReference type="STRING" id="15368.I1HAL7"/>
<dbReference type="PRINTS" id="PR00463">
    <property type="entry name" value="EP450I"/>
</dbReference>
<evidence type="ECO:0008006" key="15">
    <source>
        <dbReference type="Google" id="ProtNLM"/>
    </source>
</evidence>
<dbReference type="eggNOG" id="KOG0156">
    <property type="taxonomic scope" value="Eukaryota"/>
</dbReference>
<dbReference type="OrthoDB" id="2789670at2759"/>
<organism evidence="12">
    <name type="scientific">Brachypodium distachyon</name>
    <name type="common">Purple false brome</name>
    <name type="synonym">Trachynia distachya</name>
    <dbReference type="NCBI Taxonomy" id="15368"/>
    <lineage>
        <taxon>Eukaryota</taxon>
        <taxon>Viridiplantae</taxon>
        <taxon>Streptophyta</taxon>
        <taxon>Embryophyta</taxon>
        <taxon>Tracheophyta</taxon>
        <taxon>Spermatophyta</taxon>
        <taxon>Magnoliopsida</taxon>
        <taxon>Liliopsida</taxon>
        <taxon>Poales</taxon>
        <taxon>Poaceae</taxon>
        <taxon>BOP clade</taxon>
        <taxon>Pooideae</taxon>
        <taxon>Stipodae</taxon>
        <taxon>Brachypodieae</taxon>
        <taxon>Brachypodium</taxon>
    </lineage>
</organism>
<dbReference type="PANTHER" id="PTHR47945">
    <property type="entry name" value="CYTOCHROME P450 84A1-RELATED"/>
    <property type="match status" value="1"/>
</dbReference>
<dbReference type="EnsemblPlants" id="PNT78334">
    <property type="protein sequence ID" value="PNT78334"/>
    <property type="gene ID" value="BRADI_1g77740v3"/>
</dbReference>
<dbReference type="AlphaFoldDB" id="I1HAL7"/>
<name>I1HAL7_BRADI</name>
<evidence type="ECO:0000313" key="12">
    <source>
        <dbReference type="EMBL" id="PNT78334.1"/>
    </source>
</evidence>
<dbReference type="PRINTS" id="PR00385">
    <property type="entry name" value="P450"/>
</dbReference>
<keyword evidence="6" id="KW-0472">Membrane</keyword>
<dbReference type="InterPro" id="IPR002401">
    <property type="entry name" value="Cyt_P450_E_grp-I"/>
</dbReference>
<dbReference type="GO" id="GO:0020037">
    <property type="term" value="F:heme binding"/>
    <property type="evidence" value="ECO:0007669"/>
    <property type="project" value="InterPro"/>
</dbReference>
<dbReference type="CDD" id="cd11072">
    <property type="entry name" value="CYP71-like"/>
    <property type="match status" value="1"/>
</dbReference>
<reference evidence="12" key="2">
    <citation type="submission" date="2017-06" db="EMBL/GenBank/DDBJ databases">
        <title>WGS assembly of Brachypodium distachyon.</title>
        <authorList>
            <consortium name="The International Brachypodium Initiative"/>
            <person name="Lucas S."/>
            <person name="Harmon-Smith M."/>
            <person name="Lail K."/>
            <person name="Tice H."/>
            <person name="Grimwood J."/>
            <person name="Bruce D."/>
            <person name="Barry K."/>
            <person name="Shu S."/>
            <person name="Lindquist E."/>
            <person name="Wang M."/>
            <person name="Pitluck S."/>
            <person name="Vogel J.P."/>
            <person name="Garvin D.F."/>
            <person name="Mockler T.C."/>
            <person name="Schmutz J."/>
            <person name="Rokhsar D."/>
            <person name="Bevan M.W."/>
        </authorList>
    </citation>
    <scope>NUCLEOTIDE SEQUENCE</scope>
    <source>
        <strain evidence="12">Bd21</strain>
    </source>
</reference>
<evidence type="ECO:0000313" key="13">
    <source>
        <dbReference type="EnsemblPlants" id="PNT78334"/>
    </source>
</evidence>
<evidence type="ECO:0000256" key="8">
    <source>
        <dbReference type="ARBA" id="ARBA00023004"/>
    </source>
</evidence>
<keyword evidence="4" id="KW-0812">Transmembrane</keyword>
<dbReference type="InterPro" id="IPR053062">
    <property type="entry name" value="CYP450_84A"/>
</dbReference>
<dbReference type="PANTHER" id="PTHR47945:SF10">
    <property type="entry name" value="P450 84A1, PUTATIVE, EXPRESSED-RELATED"/>
    <property type="match status" value="1"/>
</dbReference>
<evidence type="ECO:0000256" key="5">
    <source>
        <dbReference type="ARBA" id="ARBA00022723"/>
    </source>
</evidence>
<reference evidence="13" key="3">
    <citation type="submission" date="2018-08" db="UniProtKB">
        <authorList>
            <consortium name="EnsemblPlants"/>
        </authorList>
    </citation>
    <scope>IDENTIFICATION</scope>
    <source>
        <strain evidence="13">cv. Bd21</strain>
    </source>
</reference>
<keyword evidence="7 11" id="KW-0560">Oxidoreductase</keyword>
<dbReference type="PROSITE" id="PS00086">
    <property type="entry name" value="CYTOCHROME_P450"/>
    <property type="match status" value="1"/>
</dbReference>
<dbReference type="Proteomes" id="UP000008810">
    <property type="component" value="Chromosome 1"/>
</dbReference>
<feature type="binding site" description="axial binding residue" evidence="10">
    <location>
        <position position="478"/>
    </location>
    <ligand>
        <name>heme</name>
        <dbReference type="ChEBI" id="CHEBI:30413"/>
    </ligand>
    <ligandPart>
        <name>Fe</name>
        <dbReference type="ChEBI" id="CHEBI:18248"/>
    </ligandPart>
</feature>
<evidence type="ECO:0000256" key="4">
    <source>
        <dbReference type="ARBA" id="ARBA00022692"/>
    </source>
</evidence>
<keyword evidence="3 10" id="KW-0349">Heme</keyword>